<sequence length="248" mass="28474">MQFASSSSFSLACMVSVRVVRFHIAKIKAVKWLNVYESFPTERPVFENRDFLAGLGNRIAQRPIADEKTLESFLHDSVEDPIGDGAIFENHLHALSDVAEEAIERETQSTPPRTPDHRRDLKQLRPDQICVYRSDNTASSRRTMLCISEYKPPHKLSSQHLRAGLRITDIHEEVVNRRTIPTSMDPDARFQYHAEKLTASAVAQTYHYMIESGLEYGLLTTGEAIVFLKVDWNDPETLYYHQQSQVRR</sequence>
<reference evidence="1 2" key="1">
    <citation type="submission" date="2020-05" db="EMBL/GenBank/DDBJ databases">
        <title>Identification and distribution of gene clusters putatively required for synthesis of sphingolipid metabolism inhibitors in phylogenetically diverse species of the filamentous fungus Fusarium.</title>
        <authorList>
            <person name="Kim H.-S."/>
            <person name="Busman M."/>
            <person name="Brown D.W."/>
            <person name="Divon H."/>
            <person name="Uhlig S."/>
            <person name="Proctor R.H."/>
        </authorList>
    </citation>
    <scope>NUCLEOTIDE SEQUENCE [LARGE SCALE GENOMIC DNA]</scope>
    <source>
        <strain evidence="1 2">NRRL 66235</strain>
    </source>
</reference>
<dbReference type="EMBL" id="JAAOAN010000073">
    <property type="protein sequence ID" value="KAF5723170.1"/>
    <property type="molecule type" value="Genomic_DNA"/>
</dbReference>
<name>A0A8H5Z1Q7_9HYPO</name>
<proteinExistence type="predicted"/>
<comment type="caution">
    <text evidence="1">The sequence shown here is derived from an EMBL/GenBank/DDBJ whole genome shotgun (WGS) entry which is preliminary data.</text>
</comment>
<evidence type="ECO:0000313" key="2">
    <source>
        <dbReference type="Proteomes" id="UP000544331"/>
    </source>
</evidence>
<gene>
    <name evidence="1" type="ORF">FMUND_2104</name>
</gene>
<dbReference type="AlphaFoldDB" id="A0A8H5Z1Q7"/>
<dbReference type="OrthoDB" id="411394at2759"/>
<protein>
    <submittedName>
        <fullName evidence="1">Uncharacterized protein</fullName>
    </submittedName>
</protein>
<keyword evidence="2" id="KW-1185">Reference proteome</keyword>
<evidence type="ECO:0000313" key="1">
    <source>
        <dbReference type="EMBL" id="KAF5723170.1"/>
    </source>
</evidence>
<dbReference type="Proteomes" id="UP000544331">
    <property type="component" value="Unassembled WGS sequence"/>
</dbReference>
<organism evidence="1 2">
    <name type="scientific">Fusarium mundagurra</name>
    <dbReference type="NCBI Taxonomy" id="1567541"/>
    <lineage>
        <taxon>Eukaryota</taxon>
        <taxon>Fungi</taxon>
        <taxon>Dikarya</taxon>
        <taxon>Ascomycota</taxon>
        <taxon>Pezizomycotina</taxon>
        <taxon>Sordariomycetes</taxon>
        <taxon>Hypocreomycetidae</taxon>
        <taxon>Hypocreales</taxon>
        <taxon>Nectriaceae</taxon>
        <taxon>Fusarium</taxon>
        <taxon>Fusarium fujikuroi species complex</taxon>
    </lineage>
</organism>
<accession>A0A8H5Z1Q7</accession>